<feature type="domain" description="Type VI secretion system component TssM1 helical" evidence="5">
    <location>
        <begin position="941"/>
        <end position="1047"/>
    </location>
</feature>
<dbReference type="Pfam" id="PF06761">
    <property type="entry name" value="IcmF-related"/>
    <property type="match status" value="1"/>
</dbReference>
<evidence type="ECO:0000259" key="5">
    <source>
        <dbReference type="Pfam" id="PF21070"/>
    </source>
</evidence>
<feature type="region of interest" description="Disordered" evidence="1">
    <location>
        <begin position="683"/>
        <end position="712"/>
    </location>
</feature>
<name>A0A848I7J4_9BURK</name>
<accession>A0A848I7J4</accession>
<feature type="compositionally biased region" description="Low complexity" evidence="1">
    <location>
        <begin position="1271"/>
        <end position="1289"/>
    </location>
</feature>
<protein>
    <submittedName>
        <fullName evidence="6">Type VI secretion protein VasK</fullName>
    </submittedName>
</protein>
<dbReference type="InterPro" id="IPR010623">
    <property type="entry name" value="IcmF_C"/>
</dbReference>
<evidence type="ECO:0000313" key="7">
    <source>
        <dbReference type="Proteomes" id="UP000544134"/>
    </source>
</evidence>
<dbReference type="EMBL" id="JABBGJ010000001">
    <property type="protein sequence ID" value="NML96475.1"/>
    <property type="molecule type" value="Genomic_DNA"/>
</dbReference>
<feature type="compositionally biased region" description="Basic and acidic residues" evidence="1">
    <location>
        <begin position="1290"/>
        <end position="1300"/>
    </location>
</feature>
<feature type="transmembrane region" description="Helical" evidence="2">
    <location>
        <begin position="12"/>
        <end position="30"/>
    </location>
</feature>
<feature type="transmembrane region" description="Helical" evidence="2">
    <location>
        <begin position="379"/>
        <end position="401"/>
    </location>
</feature>
<dbReference type="InterPro" id="IPR009612">
    <property type="entry name" value="IcmF-rel"/>
</dbReference>
<keyword evidence="2" id="KW-0812">Transmembrane</keyword>
<keyword evidence="2" id="KW-0472">Membrane</keyword>
<evidence type="ECO:0000256" key="1">
    <source>
        <dbReference type="SAM" id="MobiDB-lite"/>
    </source>
</evidence>
<feature type="transmembrane region" description="Helical" evidence="2">
    <location>
        <begin position="42"/>
        <end position="71"/>
    </location>
</feature>
<dbReference type="RefSeq" id="WP_169483451.1">
    <property type="nucleotide sequence ID" value="NZ_JABBGJ010000001.1"/>
</dbReference>
<feature type="region of interest" description="Disordered" evidence="1">
    <location>
        <begin position="800"/>
        <end position="819"/>
    </location>
</feature>
<evidence type="ECO:0000313" key="6">
    <source>
        <dbReference type="EMBL" id="NML96475.1"/>
    </source>
</evidence>
<sequence length="1323" mass="143353">MNEYKPQPVPIFIGIANAIVFLALGIAVWVEGAGRGWSLDTRIIIELVLVACWLVSIILVKYFEAVVLWIASMRAVRWLAQYDRKRQAHGVAGQITPSQEGDLGRLDALRNVLRERHGWRWQHRDRRVVIAGDESIVKRLAPGLVRRGYTISGNTVLLYAKQTGDQLDTAWLDQIRRLRRQRPADAIVAVVEARTAGKQPFDGESLAQRLVRHARALRWAAPAYLLNATDFDIDSTSLDEVIGCTWSNARTRPDDINGSLRALSTDLADAGVVRLMNNPSDRYAGELSHHISQHEQSLSDLVVQIGQSRIWRSAVHGLLFAPLSKERTATASEAPPGEGGTAQAETAAVAQGHAEEQDIPRGVWQTIAEHSRRIHGRRVGFSLSTTAAWIATALVGLWIAGTMLSGFTNRSTIQADVDTATKLSTLRDPTQAALTLDTLQKQIDTLEVHQHDGAPWHTRFGLNRDAALFAALWPSYENAAARTVVAPIRTRLEERLRQLGSLSDAEIASGGDAQIKSAYDTLKTYLMLAKPDHADPKFLTPQLIATAAPERPINSTLSEGTWQDLRQRLLAFYANHLGQRVAANGLALAIIPDAGLVNATRQTVIGVRGIQNSTDTIYQQILEEAKPKYPPVSLATLLGDTSSRGLFNTTATLPGVFTRAAWDERISKAIDEASEQRTVTGDWVLSDSPKEGPLGRAPKQALLGGTRTSTTPTPSLKAELQQRYFDDYARAWEQFLNSIRWQPASTLSGTVDQLTLLADPQRSPLASLMNVVVYQAGAGATTQSLSDTLINKAQQLVGATGSSEGAKDPSKATQPQNTAPLASAFGPLLRLAGSDLAGPANTSGNATAATQAAATSELSVPRYMERVTAMRLRLQQIMIGNDPDAMSRAAAQAVLQGKTSDIADSRDYASRVAASLGQQWAGFGDLFQQPLDQTWQVVLQPAASSLNDTWRSGILADWNRNFGGRYPFADSDNDASLPEMARFMRPDSGVISQFVTTQLAGVVERQGDRWVTAQGSGRNSLTIDPTFLSALNTLMRVSTSLFPSGDARVRFELRPVSTPGVTDTKFVLLGRELHYFNQKEEWTPFIWPGDTLENISRIEWQTQEGGLRSALDTQGRFGLIRLLERATVTPQDNARYLLAWTPDALKEAPSRGLSQGIPLKVQLRSEAGAGPLDMLALRHFSLPQRIFLTGSPNGAQKQALSGLPPLPAAMLESARLAEVPLPSGWLGGTSRAGDTDSVSMSASARPAATVSAPKQTQPVTPKATESRARPAASEAVTAATAVTATSTESLEGKPLSESKPPRGSRPTAGLTSANYLQSDAFAY</sequence>
<dbReference type="Proteomes" id="UP000544134">
    <property type="component" value="Unassembled WGS sequence"/>
</dbReference>
<organism evidence="6 7">
    <name type="scientific">Paraburkholderia polaris</name>
    <dbReference type="NCBI Taxonomy" id="2728848"/>
    <lineage>
        <taxon>Bacteria</taxon>
        <taxon>Pseudomonadati</taxon>
        <taxon>Pseudomonadota</taxon>
        <taxon>Betaproteobacteria</taxon>
        <taxon>Burkholderiales</taxon>
        <taxon>Burkholderiaceae</taxon>
        <taxon>Paraburkholderia</taxon>
    </lineage>
</organism>
<feature type="domain" description="IcmF-related" evidence="4">
    <location>
        <begin position="436"/>
        <end position="775"/>
    </location>
</feature>
<evidence type="ECO:0000259" key="4">
    <source>
        <dbReference type="Pfam" id="PF06761"/>
    </source>
</evidence>
<feature type="compositionally biased region" description="Low complexity" evidence="1">
    <location>
        <begin position="702"/>
        <end position="712"/>
    </location>
</feature>
<dbReference type="InterPro" id="IPR053156">
    <property type="entry name" value="T6SS_TssM-like"/>
</dbReference>
<keyword evidence="7" id="KW-1185">Reference proteome</keyword>
<evidence type="ECO:0000256" key="2">
    <source>
        <dbReference type="SAM" id="Phobius"/>
    </source>
</evidence>
<feature type="domain" description="Type VI secretion system IcmF C-terminal" evidence="3">
    <location>
        <begin position="1051"/>
        <end position="1143"/>
    </location>
</feature>
<keyword evidence="2" id="KW-1133">Transmembrane helix</keyword>
<dbReference type="Pfam" id="PF06744">
    <property type="entry name" value="IcmF_C"/>
    <property type="match status" value="1"/>
</dbReference>
<dbReference type="PANTHER" id="PTHR36153">
    <property type="entry name" value="INNER MEMBRANE PROTEIN-RELATED"/>
    <property type="match status" value="1"/>
</dbReference>
<comment type="caution">
    <text evidence="6">The sequence shown here is derived from an EMBL/GenBank/DDBJ whole genome shotgun (WGS) entry which is preliminary data.</text>
</comment>
<proteinExistence type="predicted"/>
<reference evidence="6 7" key="1">
    <citation type="submission" date="2020-04" db="EMBL/GenBank/DDBJ databases">
        <title>Paraburkholderia sp. RP-4-7 isolated from soil.</title>
        <authorList>
            <person name="Dahal R.H."/>
        </authorList>
    </citation>
    <scope>NUCLEOTIDE SEQUENCE [LARGE SCALE GENOMIC DNA]</scope>
    <source>
        <strain evidence="6 7">RP-4-7</strain>
    </source>
</reference>
<dbReference type="PANTHER" id="PTHR36153:SF1">
    <property type="entry name" value="TYPE VI SECRETION SYSTEM COMPONENT TSSM1"/>
    <property type="match status" value="1"/>
</dbReference>
<gene>
    <name evidence="6" type="ORF">HHL24_00645</name>
</gene>
<dbReference type="Pfam" id="PF21070">
    <property type="entry name" value="IcmF_helical"/>
    <property type="match status" value="1"/>
</dbReference>
<dbReference type="InterPro" id="IPR048677">
    <property type="entry name" value="TssM1_hel"/>
</dbReference>
<evidence type="ECO:0000259" key="3">
    <source>
        <dbReference type="Pfam" id="PF06744"/>
    </source>
</evidence>
<feature type="region of interest" description="Disordered" evidence="1">
    <location>
        <begin position="1223"/>
        <end position="1323"/>
    </location>
</feature>